<sequence length="97" mass="10633">MGRGSTNSGDTDDVHWAIRYGVDGENLGLWTKLNGQFEQQGNSSHMLFSIGEMLAYFSMHMTLLPGDMLATGAPPGVGFCKIRSWHPVTCWNAASRI</sequence>
<dbReference type="SUPFAM" id="SSF56529">
    <property type="entry name" value="FAH"/>
    <property type="match status" value="1"/>
</dbReference>
<accession>A0A4R0X635</accession>
<dbReference type="Pfam" id="PF01557">
    <property type="entry name" value="FAA_hydrolase"/>
    <property type="match status" value="1"/>
</dbReference>
<dbReference type="Proteomes" id="UP000294200">
    <property type="component" value="Unassembled WGS sequence"/>
</dbReference>
<evidence type="ECO:0000256" key="1">
    <source>
        <dbReference type="ARBA" id="ARBA00022723"/>
    </source>
</evidence>
<evidence type="ECO:0000313" key="4">
    <source>
        <dbReference type="Proteomes" id="UP000294200"/>
    </source>
</evidence>
<proteinExistence type="predicted"/>
<comment type="caution">
    <text evidence="3">The sequence shown here is derived from an EMBL/GenBank/DDBJ whole genome shotgun (WGS) entry which is preliminary data.</text>
</comment>
<reference evidence="3 4" key="1">
    <citation type="submission" date="2017-02" db="EMBL/GenBank/DDBJ databases">
        <title>Paraburkholderia sophoroidis sp. nov. and Paraburkholderia steynii sp. nov. rhizobial symbionts of the fynbos legume Hypocalyptus sophoroides.</title>
        <authorList>
            <person name="Steenkamp E.T."/>
            <person name="Beukes C.W."/>
            <person name="Van Zyl E."/>
            <person name="Avontuur J."/>
            <person name="Chan W.Y."/>
            <person name="Hassen A."/>
            <person name="Palmer M."/>
            <person name="Mthombeni L."/>
            <person name="Phalane F."/>
            <person name="Sereme K."/>
            <person name="Venter S.N."/>
        </authorList>
    </citation>
    <scope>NUCLEOTIDE SEQUENCE [LARGE SCALE GENOMIC DNA]</scope>
    <source>
        <strain evidence="3 4">HC1.1ba</strain>
    </source>
</reference>
<dbReference type="GO" id="GO:0046872">
    <property type="term" value="F:metal ion binding"/>
    <property type="evidence" value="ECO:0007669"/>
    <property type="project" value="UniProtKB-KW"/>
</dbReference>
<dbReference type="InterPro" id="IPR011234">
    <property type="entry name" value="Fumarylacetoacetase-like_C"/>
</dbReference>
<evidence type="ECO:0000259" key="2">
    <source>
        <dbReference type="Pfam" id="PF01557"/>
    </source>
</evidence>
<name>A0A4R0X635_9BURK</name>
<gene>
    <name evidence="3" type="ORF">BZM27_32305</name>
</gene>
<dbReference type="GO" id="GO:0003824">
    <property type="term" value="F:catalytic activity"/>
    <property type="evidence" value="ECO:0007669"/>
    <property type="project" value="InterPro"/>
</dbReference>
<dbReference type="Gene3D" id="3.90.850.10">
    <property type="entry name" value="Fumarylacetoacetase-like, C-terminal domain"/>
    <property type="match status" value="1"/>
</dbReference>
<dbReference type="PANTHER" id="PTHR11820">
    <property type="entry name" value="ACYLPYRUVASE"/>
    <property type="match status" value="1"/>
</dbReference>
<feature type="domain" description="Fumarylacetoacetase-like C-terminal" evidence="2">
    <location>
        <begin position="24"/>
        <end position="83"/>
    </location>
</feature>
<keyword evidence="4" id="KW-1185">Reference proteome</keyword>
<organism evidence="3 4">
    <name type="scientific">Paraburkholderia steynii</name>
    <dbReference type="NCBI Taxonomy" id="1245441"/>
    <lineage>
        <taxon>Bacteria</taxon>
        <taxon>Pseudomonadati</taxon>
        <taxon>Pseudomonadota</taxon>
        <taxon>Betaproteobacteria</taxon>
        <taxon>Burkholderiales</taxon>
        <taxon>Burkholderiaceae</taxon>
        <taxon>Paraburkholderia</taxon>
    </lineage>
</organism>
<dbReference type="PANTHER" id="PTHR11820:SF8">
    <property type="entry name" value="BLL6360 PROTEIN"/>
    <property type="match status" value="1"/>
</dbReference>
<dbReference type="EMBL" id="MWML01000155">
    <property type="protein sequence ID" value="TCG05656.1"/>
    <property type="molecule type" value="Genomic_DNA"/>
</dbReference>
<dbReference type="AlphaFoldDB" id="A0A4R0X635"/>
<keyword evidence="1" id="KW-0479">Metal-binding</keyword>
<dbReference type="InterPro" id="IPR036663">
    <property type="entry name" value="Fumarylacetoacetase_C_sf"/>
</dbReference>
<protein>
    <recommendedName>
        <fullName evidence="2">Fumarylacetoacetase-like C-terminal domain-containing protein</fullName>
    </recommendedName>
</protein>
<evidence type="ECO:0000313" key="3">
    <source>
        <dbReference type="EMBL" id="TCG05656.1"/>
    </source>
</evidence>